<feature type="chain" id="PRO_5011579971" evidence="6">
    <location>
        <begin position="21"/>
        <end position="496"/>
    </location>
</feature>
<dbReference type="OrthoDB" id="926893at2"/>
<dbReference type="Proteomes" id="UP000198757">
    <property type="component" value="Unassembled WGS sequence"/>
</dbReference>
<comment type="similarity">
    <text evidence="2">Belongs to the SusD family.</text>
</comment>
<feature type="domain" description="RagB/SusD" evidence="7">
    <location>
        <begin position="351"/>
        <end position="494"/>
    </location>
</feature>
<keyword evidence="10" id="KW-1185">Reference proteome</keyword>
<sequence>MKWLHQILFLLLLASAAASCKKFLNVEPADRTGSNSFWKTRQDVEAAVINCYGFLFQKFNDFNSPVIPAVGDMRCGGIGGSIASGQLGQGFYTLSQNDLSNTTNLGVPERYHLNDIDDWGPYFESIANCNITLAEIEKMTTLTDTEKKQYITEVKFVRAFTYFYICRLYGDVPFYTQPYDKTPRPRTSFITIFNTLIAELDAVKDDLPWTATNPSDLGVRACRGSVYTLIAQMNMWLAGFDKANQSKYWKDAAEKCVAVKNSGAFELLPIEETKRIFKGKTKESIFEFELNRNYGNTSLYVNLGQWMTHSPIVDYGGNSDLYFVRPLMERIYPPNLPDKRRDTWFYLPYSNNQTFMFLKQINVADPTGYWSFEDNLMVFRYADVLLLGAEALANLGSNNTEAISMLNTVRTRAGTPLFTAGAEDLKDAVFWERQKELIGEGHRWYDFVRTGRVTDPNQIITPMTQDQFDRGAWTWPIDAKARQNNPEIVLNLYWIR</sequence>
<evidence type="ECO:0000256" key="5">
    <source>
        <dbReference type="ARBA" id="ARBA00023237"/>
    </source>
</evidence>
<evidence type="ECO:0000256" key="4">
    <source>
        <dbReference type="ARBA" id="ARBA00023136"/>
    </source>
</evidence>
<dbReference type="InterPro" id="IPR033985">
    <property type="entry name" value="SusD-like_N"/>
</dbReference>
<dbReference type="PROSITE" id="PS51257">
    <property type="entry name" value="PROKAR_LIPOPROTEIN"/>
    <property type="match status" value="1"/>
</dbReference>
<organism evidence="9 10">
    <name type="scientific">Niabella drilacis (strain DSM 25811 / CCM 8410 / CCUG 62505 / LMG 26954 / E90)</name>
    <dbReference type="NCBI Taxonomy" id="1285928"/>
    <lineage>
        <taxon>Bacteria</taxon>
        <taxon>Pseudomonadati</taxon>
        <taxon>Bacteroidota</taxon>
        <taxon>Chitinophagia</taxon>
        <taxon>Chitinophagales</taxon>
        <taxon>Chitinophagaceae</taxon>
        <taxon>Niabella</taxon>
    </lineage>
</organism>
<evidence type="ECO:0000313" key="9">
    <source>
        <dbReference type="EMBL" id="SDD01180.1"/>
    </source>
</evidence>
<evidence type="ECO:0000259" key="7">
    <source>
        <dbReference type="Pfam" id="PF07980"/>
    </source>
</evidence>
<keyword evidence="5" id="KW-0998">Cell outer membrane</keyword>
<evidence type="ECO:0000256" key="1">
    <source>
        <dbReference type="ARBA" id="ARBA00004442"/>
    </source>
</evidence>
<dbReference type="SUPFAM" id="SSF48452">
    <property type="entry name" value="TPR-like"/>
    <property type="match status" value="1"/>
</dbReference>
<dbReference type="AlphaFoldDB" id="A0A1G6R950"/>
<evidence type="ECO:0000256" key="6">
    <source>
        <dbReference type="SAM" id="SignalP"/>
    </source>
</evidence>
<protein>
    <submittedName>
        <fullName evidence="9">Starch-binding associating with outer membrane</fullName>
    </submittedName>
</protein>
<evidence type="ECO:0000256" key="2">
    <source>
        <dbReference type="ARBA" id="ARBA00006275"/>
    </source>
</evidence>
<name>A0A1G6R950_NIADE</name>
<dbReference type="CDD" id="cd08977">
    <property type="entry name" value="SusD"/>
    <property type="match status" value="1"/>
</dbReference>
<evidence type="ECO:0000259" key="8">
    <source>
        <dbReference type="Pfam" id="PF14322"/>
    </source>
</evidence>
<dbReference type="RefSeq" id="WP_090390172.1">
    <property type="nucleotide sequence ID" value="NZ_FMZO01000005.1"/>
</dbReference>
<dbReference type="InterPro" id="IPR012944">
    <property type="entry name" value="SusD_RagB_dom"/>
</dbReference>
<dbReference type="InterPro" id="IPR011990">
    <property type="entry name" value="TPR-like_helical_dom_sf"/>
</dbReference>
<gene>
    <name evidence="9" type="ORF">SAMN04487894_105199</name>
</gene>
<feature type="domain" description="SusD-like N-terminal" evidence="8">
    <location>
        <begin position="115"/>
        <end position="230"/>
    </location>
</feature>
<reference evidence="10" key="1">
    <citation type="submission" date="2016-10" db="EMBL/GenBank/DDBJ databases">
        <authorList>
            <person name="Varghese N."/>
            <person name="Submissions S."/>
        </authorList>
    </citation>
    <scope>NUCLEOTIDE SEQUENCE [LARGE SCALE GENOMIC DNA]</scope>
    <source>
        <strain evidence="10">DSM 25811 / CCM 8410 / LMG 26954 / E90</strain>
    </source>
</reference>
<evidence type="ECO:0000256" key="3">
    <source>
        <dbReference type="ARBA" id="ARBA00022729"/>
    </source>
</evidence>
<proteinExistence type="inferred from homology"/>
<evidence type="ECO:0000313" key="10">
    <source>
        <dbReference type="Proteomes" id="UP000198757"/>
    </source>
</evidence>
<dbReference type="EMBL" id="FMZO01000005">
    <property type="protein sequence ID" value="SDD01180.1"/>
    <property type="molecule type" value="Genomic_DNA"/>
</dbReference>
<comment type="subcellular location">
    <subcellularLocation>
        <location evidence="1">Cell outer membrane</location>
    </subcellularLocation>
</comment>
<feature type="signal peptide" evidence="6">
    <location>
        <begin position="1"/>
        <end position="20"/>
    </location>
</feature>
<keyword evidence="3 6" id="KW-0732">Signal</keyword>
<dbReference type="Gene3D" id="1.25.40.390">
    <property type="match status" value="1"/>
</dbReference>
<keyword evidence="4" id="KW-0472">Membrane</keyword>
<dbReference type="Pfam" id="PF14322">
    <property type="entry name" value="SusD-like_3"/>
    <property type="match status" value="1"/>
</dbReference>
<accession>A0A1G6R950</accession>
<dbReference type="GO" id="GO:0009279">
    <property type="term" value="C:cell outer membrane"/>
    <property type="evidence" value="ECO:0007669"/>
    <property type="project" value="UniProtKB-SubCell"/>
</dbReference>
<dbReference type="Pfam" id="PF07980">
    <property type="entry name" value="SusD_RagB"/>
    <property type="match status" value="1"/>
</dbReference>
<dbReference type="STRING" id="1285928.SAMN04487894_105199"/>